<keyword evidence="5" id="KW-0902">Two-component regulatory system</keyword>
<keyword evidence="6" id="KW-0472">Membrane</keyword>
<dbReference type="Pfam" id="PF07730">
    <property type="entry name" value="HisKA_3"/>
    <property type="match status" value="1"/>
</dbReference>
<feature type="transmembrane region" description="Helical" evidence="6">
    <location>
        <begin position="60"/>
        <end position="82"/>
    </location>
</feature>
<keyword evidence="6" id="KW-0812">Transmembrane</keyword>
<feature type="transmembrane region" description="Helical" evidence="6">
    <location>
        <begin position="119"/>
        <end position="135"/>
    </location>
</feature>
<reference evidence="8 9" key="1">
    <citation type="submission" date="2018-06" db="EMBL/GenBank/DDBJ databases">
        <title>Paenibacillus imtechensis sp. nov.</title>
        <authorList>
            <person name="Pinnaka A.K."/>
            <person name="Singh H."/>
            <person name="Kaur M."/>
        </authorList>
    </citation>
    <scope>NUCLEOTIDE SEQUENCE [LARGE SCALE GENOMIC DNA]</scope>
    <source>
        <strain evidence="8 9">SMB1</strain>
    </source>
</reference>
<dbReference type="GO" id="GO:0046983">
    <property type="term" value="F:protein dimerization activity"/>
    <property type="evidence" value="ECO:0007669"/>
    <property type="project" value="InterPro"/>
</dbReference>
<proteinExistence type="predicted"/>
<dbReference type="SUPFAM" id="SSF55874">
    <property type="entry name" value="ATPase domain of HSP90 chaperone/DNA topoisomerase II/histidine kinase"/>
    <property type="match status" value="1"/>
</dbReference>
<protein>
    <recommendedName>
        <fullName evidence="2">histidine kinase</fullName>
        <ecNumber evidence="2">2.7.13.3</ecNumber>
    </recommendedName>
</protein>
<dbReference type="EC" id="2.7.13.3" evidence="2"/>
<dbReference type="RefSeq" id="WP_111148651.1">
    <property type="nucleotide sequence ID" value="NZ_QKRB01000055.1"/>
</dbReference>
<keyword evidence="3" id="KW-0808">Transferase</keyword>
<evidence type="ECO:0000256" key="1">
    <source>
        <dbReference type="ARBA" id="ARBA00000085"/>
    </source>
</evidence>
<evidence type="ECO:0000256" key="3">
    <source>
        <dbReference type="ARBA" id="ARBA00022679"/>
    </source>
</evidence>
<gene>
    <name evidence="8" type="ORF">DNH61_20255</name>
</gene>
<dbReference type="Gene3D" id="3.30.565.10">
    <property type="entry name" value="Histidine kinase-like ATPase, C-terminal domain"/>
    <property type="match status" value="1"/>
</dbReference>
<accession>A0A2W1L6U4</accession>
<keyword evidence="4" id="KW-0418">Kinase</keyword>
<keyword evidence="9" id="KW-1185">Reference proteome</keyword>
<comment type="catalytic activity">
    <reaction evidence="1">
        <text>ATP + protein L-histidine = ADP + protein N-phospho-L-histidine.</text>
        <dbReference type="EC" id="2.7.13.3"/>
    </reaction>
</comment>
<dbReference type="CDD" id="cd16917">
    <property type="entry name" value="HATPase_UhpB-NarQ-NarX-like"/>
    <property type="match status" value="1"/>
</dbReference>
<evidence type="ECO:0000256" key="4">
    <source>
        <dbReference type="ARBA" id="ARBA00022777"/>
    </source>
</evidence>
<evidence type="ECO:0000256" key="6">
    <source>
        <dbReference type="SAM" id="Phobius"/>
    </source>
</evidence>
<dbReference type="PANTHER" id="PTHR24421:SF59">
    <property type="entry name" value="OXYGEN SENSOR HISTIDINE KINASE NREB"/>
    <property type="match status" value="1"/>
</dbReference>
<evidence type="ECO:0000256" key="2">
    <source>
        <dbReference type="ARBA" id="ARBA00012438"/>
    </source>
</evidence>
<dbReference type="InterPro" id="IPR036890">
    <property type="entry name" value="HATPase_C_sf"/>
</dbReference>
<comment type="caution">
    <text evidence="8">The sequence shown here is derived from an EMBL/GenBank/DDBJ whole genome shotgun (WGS) entry which is preliminary data.</text>
</comment>
<dbReference type="AlphaFoldDB" id="A0A2W1L6U4"/>
<dbReference type="InterPro" id="IPR050482">
    <property type="entry name" value="Sensor_HK_TwoCompSys"/>
</dbReference>
<dbReference type="OrthoDB" id="199946at2"/>
<dbReference type="PANTHER" id="PTHR24421">
    <property type="entry name" value="NITRATE/NITRITE SENSOR PROTEIN NARX-RELATED"/>
    <property type="match status" value="1"/>
</dbReference>
<feature type="transmembrane region" description="Helical" evidence="6">
    <location>
        <begin position="94"/>
        <end position="113"/>
    </location>
</feature>
<dbReference type="Proteomes" id="UP000249522">
    <property type="component" value="Unassembled WGS sequence"/>
</dbReference>
<dbReference type="InterPro" id="IPR011712">
    <property type="entry name" value="Sig_transdc_His_kin_sub3_dim/P"/>
</dbReference>
<dbReference type="GO" id="GO:0000155">
    <property type="term" value="F:phosphorelay sensor kinase activity"/>
    <property type="evidence" value="ECO:0007669"/>
    <property type="project" value="InterPro"/>
</dbReference>
<dbReference type="EMBL" id="QKRB01000055">
    <property type="protein sequence ID" value="PZD93840.1"/>
    <property type="molecule type" value="Genomic_DNA"/>
</dbReference>
<feature type="transmembrane region" description="Helical" evidence="6">
    <location>
        <begin position="6"/>
        <end position="23"/>
    </location>
</feature>
<evidence type="ECO:0000313" key="8">
    <source>
        <dbReference type="EMBL" id="PZD93840.1"/>
    </source>
</evidence>
<feature type="transmembrane region" description="Helical" evidence="6">
    <location>
        <begin position="30"/>
        <end position="48"/>
    </location>
</feature>
<feature type="domain" description="Signal transduction histidine kinase subgroup 3 dimerisation and phosphoacceptor" evidence="7">
    <location>
        <begin position="181"/>
        <end position="246"/>
    </location>
</feature>
<dbReference type="Gene3D" id="1.20.5.1930">
    <property type="match status" value="1"/>
</dbReference>
<keyword evidence="6" id="KW-1133">Transmembrane helix</keyword>
<evidence type="ECO:0000259" key="7">
    <source>
        <dbReference type="Pfam" id="PF07730"/>
    </source>
</evidence>
<organism evidence="8 9">
    <name type="scientific">Paenibacillus sambharensis</name>
    <dbReference type="NCBI Taxonomy" id="1803190"/>
    <lineage>
        <taxon>Bacteria</taxon>
        <taxon>Bacillati</taxon>
        <taxon>Bacillota</taxon>
        <taxon>Bacilli</taxon>
        <taxon>Bacillales</taxon>
        <taxon>Paenibacillaceae</taxon>
        <taxon>Paenibacillus</taxon>
    </lineage>
</organism>
<evidence type="ECO:0000256" key="5">
    <source>
        <dbReference type="ARBA" id="ARBA00023012"/>
    </source>
</evidence>
<evidence type="ECO:0000313" key="9">
    <source>
        <dbReference type="Proteomes" id="UP000249522"/>
    </source>
</evidence>
<dbReference type="GO" id="GO:0016020">
    <property type="term" value="C:membrane"/>
    <property type="evidence" value="ECO:0007669"/>
    <property type="project" value="InterPro"/>
</dbReference>
<name>A0A2W1L6U4_9BACL</name>
<sequence>MPILVWVRNALIILPAAVTVLITDLQDYSIYISILLGLLLLVRLIALLPSAATLLLPVELAVHGIFAVSYDGVLFLTLLSSLIASFQHVRSRSYLLFLGILGWAALFAAVHGMGPALQWSAHVSWITAASLLLVIRESKAMGKRLDSELLSLSRRQEELEFTRRRVITDAKAVEQHAQAQERNRIAHELHDDLGHRLIRLKMMMEAGLQLLDADPAKGRAMLEQVRGQLEESMENMRRTVRRLRPVGSEQARQYALDRLIAEAARDLQIEVFFRLEGRPFPLYPSLEYTLYCNAQEAITNAVRHGRADEVTVTVRYTPDAIIMEAANNGRVPDGQAIRRGLGLRAMEERLALFGGRLEIAYEPTFRILSIVPYSEQADYHVREEHTG</sequence>